<comment type="caution">
    <text evidence="5">The sequence shown here is derived from an EMBL/GenBank/DDBJ whole genome shotgun (WGS) entry which is preliminary data.</text>
</comment>
<dbReference type="AlphaFoldDB" id="A0A2W4ZLS0"/>
<proteinExistence type="predicted"/>
<feature type="domain" description="Asparagine synthetase" evidence="4">
    <location>
        <begin position="2"/>
        <end position="211"/>
    </location>
</feature>
<evidence type="ECO:0000313" key="5">
    <source>
        <dbReference type="EMBL" id="PZO83393.1"/>
    </source>
</evidence>
<dbReference type="InterPro" id="IPR014729">
    <property type="entry name" value="Rossmann-like_a/b/a_fold"/>
</dbReference>
<accession>A0A2W4ZLS0</accession>
<reference evidence="5 6" key="1">
    <citation type="submission" date="2017-08" db="EMBL/GenBank/DDBJ databases">
        <title>Infants hospitalized years apart are colonized by the same room-sourced microbial strains.</title>
        <authorList>
            <person name="Brooks B."/>
            <person name="Olm M.R."/>
            <person name="Firek B.A."/>
            <person name="Baker R."/>
            <person name="Thomas B.C."/>
            <person name="Morowitz M.J."/>
            <person name="Banfield J.F."/>
        </authorList>
    </citation>
    <scope>NUCLEOTIDE SEQUENCE [LARGE SCALE GENOMIC DNA]</scope>
    <source>
        <strain evidence="5">S2_018_000_R2_104</strain>
    </source>
</reference>
<protein>
    <recommendedName>
        <fullName evidence="2">asparagine synthase (glutamine-hydrolyzing)</fullName>
        <ecNumber evidence="2">6.3.5.4</ecNumber>
    </recommendedName>
</protein>
<dbReference type="PANTHER" id="PTHR43284:SF1">
    <property type="entry name" value="ASPARAGINE SYNTHETASE"/>
    <property type="match status" value="1"/>
</dbReference>
<gene>
    <name evidence="5" type="ORF">DI626_09055</name>
</gene>
<evidence type="ECO:0000256" key="2">
    <source>
        <dbReference type="ARBA" id="ARBA00012737"/>
    </source>
</evidence>
<evidence type="ECO:0000256" key="3">
    <source>
        <dbReference type="ARBA" id="ARBA00048741"/>
    </source>
</evidence>
<dbReference type="EC" id="6.3.5.4" evidence="2"/>
<dbReference type="InterPro" id="IPR001962">
    <property type="entry name" value="Asn_synthase"/>
</dbReference>
<name>A0A2W4ZLS0_9BACT</name>
<organism evidence="5 6">
    <name type="scientific">Micavibrio aeruginosavorus</name>
    <dbReference type="NCBI Taxonomy" id="349221"/>
    <lineage>
        <taxon>Bacteria</taxon>
        <taxon>Pseudomonadati</taxon>
        <taxon>Bdellovibrionota</taxon>
        <taxon>Bdellovibrionia</taxon>
        <taxon>Bdellovibrionales</taxon>
        <taxon>Pseudobdellovibrionaceae</taxon>
        <taxon>Micavibrio</taxon>
    </lineage>
</organism>
<evidence type="ECO:0000256" key="1">
    <source>
        <dbReference type="ARBA" id="ARBA00005187"/>
    </source>
</evidence>
<comment type="catalytic activity">
    <reaction evidence="3">
        <text>L-aspartate + L-glutamine + ATP + H2O = L-asparagine + L-glutamate + AMP + diphosphate + H(+)</text>
        <dbReference type="Rhea" id="RHEA:12228"/>
        <dbReference type="ChEBI" id="CHEBI:15377"/>
        <dbReference type="ChEBI" id="CHEBI:15378"/>
        <dbReference type="ChEBI" id="CHEBI:29985"/>
        <dbReference type="ChEBI" id="CHEBI:29991"/>
        <dbReference type="ChEBI" id="CHEBI:30616"/>
        <dbReference type="ChEBI" id="CHEBI:33019"/>
        <dbReference type="ChEBI" id="CHEBI:58048"/>
        <dbReference type="ChEBI" id="CHEBI:58359"/>
        <dbReference type="ChEBI" id="CHEBI:456215"/>
        <dbReference type="EC" id="6.3.5.4"/>
    </reaction>
</comment>
<sequence length="338" mass="39214">EKIGVALSGGLDSRMIFAAINTLYPEYRCYAYTFGKKNCNDIKIARAVVSRSRWKHDVYEFTPHNWFDARIPTVWLTDGMMNIKHMHGSEFMQEISSHIDINMNGYAGDVVLGGGFLNSANLDRRINADIASQFYKHHAPHAHFDDPFYNIPHMEPHIYMNRVRRFTNMGTIAALPHVEQRKPFFDNDLLEYVFSIPDEYRIGNRLYRDVLLKNFPEFFVNIPWQKTGRVIAATEPRGVLHKYRAKLGRLPVRLGLVEGSNDYTNYPHWIRRGELRGCLKSLLKRDGSCYAALTERDFEQEFLNPHMGNRLADKSENILRAATVELYLRQLHTNSIMA</sequence>
<dbReference type="InterPro" id="IPR051786">
    <property type="entry name" value="ASN_synthetase/amidase"/>
</dbReference>
<comment type="pathway">
    <text evidence="1">Amino-acid biosynthesis; L-asparagine biosynthesis; L-asparagine from L-aspartate (L-Gln route): step 1/1.</text>
</comment>
<dbReference type="GO" id="GO:0004066">
    <property type="term" value="F:asparagine synthase (glutamine-hydrolyzing) activity"/>
    <property type="evidence" value="ECO:0007669"/>
    <property type="project" value="UniProtKB-EC"/>
</dbReference>
<dbReference type="EMBL" id="QFNK01000212">
    <property type="protein sequence ID" value="PZO83393.1"/>
    <property type="molecule type" value="Genomic_DNA"/>
</dbReference>
<dbReference type="PANTHER" id="PTHR43284">
    <property type="entry name" value="ASPARAGINE SYNTHETASE (GLUTAMINE-HYDROLYZING)"/>
    <property type="match status" value="1"/>
</dbReference>
<dbReference type="SUPFAM" id="SSF52402">
    <property type="entry name" value="Adenine nucleotide alpha hydrolases-like"/>
    <property type="match status" value="1"/>
</dbReference>
<dbReference type="GO" id="GO:0006529">
    <property type="term" value="P:asparagine biosynthetic process"/>
    <property type="evidence" value="ECO:0007669"/>
    <property type="project" value="InterPro"/>
</dbReference>
<evidence type="ECO:0000259" key="4">
    <source>
        <dbReference type="Pfam" id="PF00733"/>
    </source>
</evidence>
<dbReference type="Proteomes" id="UP000249557">
    <property type="component" value="Unassembled WGS sequence"/>
</dbReference>
<dbReference type="Gene3D" id="3.40.50.620">
    <property type="entry name" value="HUPs"/>
    <property type="match status" value="1"/>
</dbReference>
<dbReference type="Pfam" id="PF00733">
    <property type="entry name" value="Asn_synthase"/>
    <property type="match status" value="1"/>
</dbReference>
<evidence type="ECO:0000313" key="6">
    <source>
        <dbReference type="Proteomes" id="UP000249557"/>
    </source>
</evidence>
<feature type="non-terminal residue" evidence="5">
    <location>
        <position position="1"/>
    </location>
</feature>